<feature type="region of interest" description="Disordered" evidence="4">
    <location>
        <begin position="3534"/>
        <end position="3554"/>
    </location>
</feature>
<dbReference type="PANTHER" id="PTHR16166:SF93">
    <property type="entry name" value="INTERMEMBRANE LIPID TRANSFER PROTEIN VPS13"/>
    <property type="match status" value="1"/>
</dbReference>
<feature type="region of interest" description="Disordered" evidence="4">
    <location>
        <begin position="140"/>
        <end position="195"/>
    </location>
</feature>
<evidence type="ECO:0000313" key="8">
    <source>
        <dbReference type="EMBL" id="GLI59290.1"/>
    </source>
</evidence>
<dbReference type="Proteomes" id="UP001165090">
    <property type="component" value="Unassembled WGS sequence"/>
</dbReference>
<feature type="region of interest" description="Disordered" evidence="4">
    <location>
        <begin position="1074"/>
        <end position="1108"/>
    </location>
</feature>
<dbReference type="InterPro" id="IPR056748">
    <property type="entry name" value="VPS13-like_C"/>
</dbReference>
<feature type="compositionally biased region" description="Polar residues" evidence="4">
    <location>
        <begin position="3184"/>
        <end position="3193"/>
    </location>
</feature>
<evidence type="ECO:0008006" key="10">
    <source>
        <dbReference type="Google" id="ProtNLM"/>
    </source>
</evidence>
<feature type="compositionally biased region" description="Polar residues" evidence="4">
    <location>
        <begin position="929"/>
        <end position="939"/>
    </location>
</feature>
<feature type="compositionally biased region" description="Polar residues" evidence="4">
    <location>
        <begin position="5694"/>
        <end position="5705"/>
    </location>
</feature>
<keyword evidence="3" id="KW-0445">Lipid transport</keyword>
<feature type="compositionally biased region" description="Low complexity" evidence="4">
    <location>
        <begin position="6585"/>
        <end position="6595"/>
    </location>
</feature>
<evidence type="ECO:0000256" key="2">
    <source>
        <dbReference type="ARBA" id="ARBA00022448"/>
    </source>
</evidence>
<feature type="region of interest" description="Disordered" evidence="4">
    <location>
        <begin position="3465"/>
        <end position="3494"/>
    </location>
</feature>
<feature type="compositionally biased region" description="Polar residues" evidence="4">
    <location>
        <begin position="5065"/>
        <end position="5086"/>
    </location>
</feature>
<keyword evidence="2" id="KW-0813">Transport</keyword>
<feature type="region of interest" description="Disordered" evidence="4">
    <location>
        <begin position="6653"/>
        <end position="6681"/>
    </location>
</feature>
<feature type="compositionally biased region" description="Gly residues" evidence="4">
    <location>
        <begin position="6224"/>
        <end position="6240"/>
    </location>
</feature>
<dbReference type="Pfam" id="PF25037">
    <property type="entry name" value="VPS13_C"/>
    <property type="match status" value="1"/>
</dbReference>
<feature type="compositionally biased region" description="Low complexity" evidence="4">
    <location>
        <begin position="5838"/>
        <end position="5850"/>
    </location>
</feature>
<evidence type="ECO:0000256" key="4">
    <source>
        <dbReference type="SAM" id="MobiDB-lite"/>
    </source>
</evidence>
<feature type="compositionally biased region" description="Polar residues" evidence="4">
    <location>
        <begin position="2541"/>
        <end position="2571"/>
    </location>
</feature>
<name>A0ABQ5RP14_9CHLO</name>
<feature type="domain" description="Intermembrane lipid transfer protein VPS13-like C-terminal" evidence="7">
    <location>
        <begin position="6347"/>
        <end position="6418"/>
    </location>
</feature>
<feature type="compositionally biased region" description="Polar residues" evidence="4">
    <location>
        <begin position="571"/>
        <end position="583"/>
    </location>
</feature>
<dbReference type="InterPro" id="IPR026847">
    <property type="entry name" value="VPS13"/>
</dbReference>
<proteinExistence type="inferred from homology"/>
<dbReference type="InterPro" id="IPR009543">
    <property type="entry name" value="VPS13_VAB"/>
</dbReference>
<feature type="region of interest" description="Disordered" evidence="4">
    <location>
        <begin position="5022"/>
        <end position="5165"/>
    </location>
</feature>
<feature type="compositionally biased region" description="Basic residues" evidence="4">
    <location>
        <begin position="3747"/>
        <end position="3765"/>
    </location>
</feature>
<feature type="region of interest" description="Disordered" evidence="4">
    <location>
        <begin position="1007"/>
        <end position="1049"/>
    </location>
</feature>
<feature type="domain" description="Chorein N-terminal" evidence="5">
    <location>
        <begin position="1"/>
        <end position="288"/>
    </location>
</feature>
<reference evidence="8 9" key="1">
    <citation type="journal article" date="2023" name="IScience">
        <title>Expanded male sex-determining region conserved during the evolution of homothallism in the green alga Volvox.</title>
        <authorList>
            <person name="Yamamoto K."/>
            <person name="Matsuzaki R."/>
            <person name="Mahakham W."/>
            <person name="Heman W."/>
            <person name="Sekimoto H."/>
            <person name="Kawachi M."/>
            <person name="Minakuchi Y."/>
            <person name="Toyoda A."/>
            <person name="Nozaki H."/>
        </authorList>
    </citation>
    <scope>NUCLEOTIDE SEQUENCE [LARGE SCALE GENOMIC DNA]</scope>
    <source>
        <strain evidence="8 9">NIES-4468</strain>
    </source>
</reference>
<feature type="region of interest" description="Disordered" evidence="4">
    <location>
        <begin position="6563"/>
        <end position="6598"/>
    </location>
</feature>
<feature type="region of interest" description="Disordered" evidence="4">
    <location>
        <begin position="5518"/>
        <end position="5541"/>
    </location>
</feature>
<feature type="compositionally biased region" description="Low complexity" evidence="4">
    <location>
        <begin position="919"/>
        <end position="928"/>
    </location>
</feature>
<comment type="similarity">
    <text evidence="1">Belongs to the VPS13 family.</text>
</comment>
<feature type="region of interest" description="Disordered" evidence="4">
    <location>
        <begin position="3027"/>
        <end position="3049"/>
    </location>
</feature>
<feature type="compositionally biased region" description="Acidic residues" evidence="4">
    <location>
        <begin position="3624"/>
        <end position="3633"/>
    </location>
</feature>
<feature type="compositionally biased region" description="Low complexity" evidence="4">
    <location>
        <begin position="1020"/>
        <end position="1036"/>
    </location>
</feature>
<feature type="compositionally biased region" description="Low complexity" evidence="4">
    <location>
        <begin position="6214"/>
        <end position="6223"/>
    </location>
</feature>
<keyword evidence="9" id="KW-1185">Reference proteome</keyword>
<dbReference type="PANTHER" id="PTHR16166">
    <property type="entry name" value="VACUOLAR PROTEIN SORTING-ASSOCIATED PROTEIN VPS13"/>
    <property type="match status" value="1"/>
</dbReference>
<feature type="compositionally biased region" description="Acidic residues" evidence="4">
    <location>
        <begin position="6661"/>
        <end position="6672"/>
    </location>
</feature>
<feature type="compositionally biased region" description="Low complexity" evidence="4">
    <location>
        <begin position="5706"/>
        <end position="5718"/>
    </location>
</feature>
<feature type="region of interest" description="Disordered" evidence="4">
    <location>
        <begin position="4826"/>
        <end position="4851"/>
    </location>
</feature>
<feature type="compositionally biased region" description="Gly residues" evidence="4">
    <location>
        <begin position="2878"/>
        <end position="2893"/>
    </location>
</feature>
<accession>A0ABQ5RP14</accession>
<feature type="compositionally biased region" description="Low complexity" evidence="4">
    <location>
        <begin position="140"/>
        <end position="152"/>
    </location>
</feature>
<feature type="region of interest" description="Disordered" evidence="4">
    <location>
        <begin position="5838"/>
        <end position="5870"/>
    </location>
</feature>
<feature type="region of interest" description="Disordered" evidence="4">
    <location>
        <begin position="1899"/>
        <end position="1922"/>
    </location>
</feature>
<feature type="compositionally biased region" description="Low complexity" evidence="4">
    <location>
        <begin position="407"/>
        <end position="426"/>
    </location>
</feature>
<feature type="region of interest" description="Disordered" evidence="4">
    <location>
        <begin position="6198"/>
        <end position="6263"/>
    </location>
</feature>
<feature type="region of interest" description="Disordered" evidence="4">
    <location>
        <begin position="2193"/>
        <end position="2218"/>
    </location>
</feature>
<feature type="compositionally biased region" description="Low complexity" evidence="4">
    <location>
        <begin position="4038"/>
        <end position="4053"/>
    </location>
</feature>
<feature type="compositionally biased region" description="Low complexity" evidence="4">
    <location>
        <begin position="6563"/>
        <end position="6575"/>
    </location>
</feature>
<feature type="region of interest" description="Disordered" evidence="4">
    <location>
        <begin position="686"/>
        <end position="726"/>
    </location>
</feature>
<feature type="compositionally biased region" description="Low complexity" evidence="4">
    <location>
        <begin position="4826"/>
        <end position="4846"/>
    </location>
</feature>
<protein>
    <recommendedName>
        <fullName evidence="10">Chorein N-terminal domain-containing protein</fullName>
    </recommendedName>
</protein>
<evidence type="ECO:0000313" key="9">
    <source>
        <dbReference type="Proteomes" id="UP001165090"/>
    </source>
</evidence>
<dbReference type="Pfam" id="PF12624">
    <property type="entry name" value="VPS13_N"/>
    <property type="match status" value="1"/>
</dbReference>
<feature type="compositionally biased region" description="Gly residues" evidence="4">
    <location>
        <begin position="1087"/>
        <end position="1097"/>
    </location>
</feature>
<feature type="region of interest" description="Disordered" evidence="4">
    <location>
        <begin position="560"/>
        <end position="584"/>
    </location>
</feature>
<feature type="region of interest" description="Disordered" evidence="4">
    <location>
        <begin position="742"/>
        <end position="768"/>
    </location>
</feature>
<sequence length="6727" mass="690745">MFEGWASEFLAASLGRFVDVQRDKLRISLWSGSGVLENVRLRAGAFDYLNLPFAIHDGVVGRLRIKIPWGNWLTGSLVVELSDVVLCAAERADSEWEEAAALRREQAAKQADLAAAELAKLSRRVVAQQQQQEQASQQQQILQQQQQQSNSQGGPAVATGRSSATAGQRGSHGGAASGAPAAEDPSTPAVGGAPAAATPACAVDTQAGLHSTEAAPIGGAGSAFPAATASGSTGGSSFGGGLLSAAMQYISQFLLNRLQFSVRNVHIAFRGCQNGVPFSAGLALDSLSTVPEPKAPKSVLARLYGAALCRHSHTKLVRHIAIRGLGLYWRAPRPGATCQSRPEGAGAAPVPLPHLSDYIIRPLDSLLRITVVAAGGASSGPSVQHTFHIHQQQITISSGQTATAASGLASSLGGAGDGATTASAGSRHNSSGSGIRAPAGQQPHQTQAHINFPSHHQLQQQQLLLQSTAAVGPSNTVAGAAGAAAGGTHVEVVAGTDAVQIQLRPEQLQSMAQLADDLEVWTKRNRYGRFRPPGWRTAAQVQRACADAGAAAASGTVAAMSASGGGAGAPMSQSPPIQRSSSDPGRIQILVRPLLQSVQEEDEGQAGMGAAGRRVAQLKLSNIKAPYDAVDNGDDGGVEDHGEGYTLSPSPSRLSCRRAYASSAALFNANMGEAPPVLEGEEARLTGMTDGGDLGGPDHRDSGGSSSTGVGQGGSKSLPPSDECAAAEPRGLREYMRASVRTQATRTPGSGLDTQNAESAGSTPLAVPVSPAGAGTGVVRWAHVWQYAVRAVLHDVRERRGTGSLRDYLQYKRKYMQLYRRKLEYLRQIGDSGANNSSSASGGSSSSSNNGSIIAVAGSTTTMPAVAVVATQLSTAEEFVELQRLETYLSVADILTFRQLTERALEEEQERERAVAAVASAGGSEGSADTVSAGEQQHNAEAPPHRSWLAWGLSGVSGFFMYGSASGVGGGSKAAAASAVPQAPLTDVELAELYRLLQGTSLPATEAAHVHPPARHHYHQQQQPQQQHSHQGPPAQLHHQGHATGSSGVTTTMPIVLQFRVMLLTLEIKGPCAANPAGREKTLKTGSTGGATSGGVAGSPTSCTPASANTSLASTASQVFEVSDGRPASGLTLLSLVLGSTALGLESDGSGATLQASIGTLHAYDLCSDPGVAECILSQADDLNLETRSNASGGGRAGLGALSRVGEAGQHGRRVATHGSWASLGQLLSSTAGRSAGLHPSVSTDSLDSDAGHWAMGYQSQTGQASQQMDTWYGGPPVVAVQQAFGAGAGLVDIHVRPLRLLYRARCLAAVGAALTVDLSASLEHHTMHAIAGFGAQDARALALLQHLKCAVPSLKLRLQVEGFELVMALEEPPSPGGAAGIGASGNVPAALTPIDDVSVRGGELAFGLYGVELASIIGLPPPRLAEDELSLQKGDEKCMDIPRCGDGNGCGATPGGRSVMEEKGSAARPGVVSRSWDLGESFYAPLDSESLQRLQQLMQRKLTPSSTMTDLALVAAKSAELGIGSQRPSCGGISEAPEAAVGIPCPDGLTESPHDRPINPARMRAAGKPCTVDGLARLFLYEHMHFTVHEIRASYRLPSARVLPAARRRLHVPLKSAPQQQHTLRRQLRGTTTVPVQLLPRGLQLSGYFSRSRLEQGAGSPALLLRLSLSGLSTTVKGSEVADLQRLAHCMAYSNAQDASAQLPTVHSGAHIDQALPDAAPCQAPGASQQSEGARIPSGASWTPTVGTVPAQEVAAIAAPTTSTTAAVSAGRPGTPSPTRSVECPLLSSHGAYNLEVTESRLGATEGTVPPGVPAAAVPAAGLRNHSTGVGGPAGLAQASCTRSAQTSPLLRAKVPDLILPVESATAVRRNIAVGPSSSRLGRRASLGDWQGALGAAPVAWDGTPPQSHSRTSTSGAGISAPAMSGVESAAAKLPTSFLDTVEWEECTDAIVAGSSNLRLPPLPRTTCLLLCIEPFTVKYEPDEATESEWDSAPASSAAAPALIIRASERTDICAVYSSTSSSSSGSSSAGAAPATATIFSLQLYGLKVHTVMPQSPTSLAASDSKPSITAAFCSLARTICISSLSATAARNSEGALSVCGAIRGVRLLGPVDQPGHFLLSNGPGQDDAKVTFRYWSAGSDPPPAPAEAAAAAAACVSAGWWHPSTREAAAQRLNMCMSGFASNYRDYGADGSKNARSADVNRSSGEPKELDGGCDNGVEGGGIAGGLELVVSDVAVGMGLLTSLEYVCSSAPSASQASEDGAGAGGSSVPAVQSQSLGAAAAQSSSSAAADGPVAPLAVEVQLRSCAILAISPSRTPFAAASGGSGHLACNALLSIDEVSYILGPQPIIHSAAPPAPVAPSVPQGGYADRSVLNPKAASAVAAGAGPAVDVGPMAVPGAVMVIGTQNMARALAASHRVSVRGLLLYLADNPDSAYLSPVMLLPELRASYMPAAAAVAAGSTCGGSAINDRGVADASDMPYWGQPLDAAVTAGTGQRQSSFGQHLEVMALSIDVGRVEANLQPQQVGVLCSLLAEMSASAQPETSPLQTDEKTVQSQRQQTRMTARQNLGTVPKRREAQLASTAPPLRQPELPSPPALPFELGKDLAANLPYTTLSVKLGSLTALLGSDTLSEEATVLYWGGVRLSYGRTKVDVESSLAWRDLTLSSISSRLHLAHAGLMAAMQDMDGGCGARGANDAAAVAAESKLHASSLALMHELTSYFHSTQHHVPVVTMDARVASLSSEIPSPVVTLVSPPVWPPPSGDPAAAALRPSQLPCATPVALTQPPAFGTPARGGSMQQLTDGGGGGADGDAEFYSVEGSSVELNDLDVQAGANSVEQDIANFNYHPHMEWQGQDGAGSLQRPHADTAAARMSPRNGGGSDRIGMGGGISPIGSGSGGRRGIVLRTRLCPGASITQISTLPVAHLPCLAAAADVPLPPGEEQDGADGGGFEKIRSAAACSHVPAAVVLVSASAHCRSAGSLAKRSATGFCGAATNAVAAAWAHERDAADAQLATLLVRIQLSSSPSNRNALQSPPKSINRQHCPNPSSGLGVSSDDLTLFALEHCQRSKSPTATGDGYNTMLGLEWPVDGTAAPSPSRPHFDVDISGLHMLVSFTQWHRLLNSLAACDRHWCTAAAGQQRARLRQRQPGALAARQQGWQQQHHQGQQQGQGQPFPPSVARPTVTSRGLSSPNSFDVACGPPEAVGCSHPAAMAVSTAAVAASAAAAAAVAAPQGFAVVDPDADPDAGAGCVDACDTKMDCLLQVVLQLPVTASLSVQDVALVAYSASDLVSTGRAGRTVHRGAEGPESAPESERGGSYPHSRQPREPAAAEAANVAQQQLKQQRCVRIELVVGASLEACAGGCLDRLTLVLPEVSVSTGLLLLNHDPQFGTWHDVSDTWRLALLEGLSCAAVPHIRRSLPASLASMDEGHSPRLAGYGFNKSASKGLMIVPASAVPAMLHGITDDSAPRVPQYDTTASSPPSPPPPPPLALDESTATVATEAAMAMRSVALRQRSATGLGHDGTLEVERGVHSLRPPHSSDGMAGSGGGKTATAALASTGKIGTGVDDIVVHALLEASLRHASLYASRRALLHVLGLAFDTLESWARVAAATDRWRAHEGSDSEADEDGGDVDAGGDSLGYGDRNAYGAELLDERALCLVGSPGIAAIAATAASGPRVPSWSQSRRDAAVGATGGGRNTLATLPRDYQHGLWPHDVDGDHDITARTSKAQLRGPEVLYQYQYHNLPHHPGHHPHGRPGQHRAPGRTPASRASGDRAGASASAGGGPGDWLGGSLPAWLPMCCVTFRVGTAAVVVYTDIQEFNLPLFEAAIAPLEVQIKLSALGDAGAATAANFASGAGTANAAVKPTTNAASTEAGAQAPFPRPFVPATQADLPAIRSGVSMAAAVAAPAYVRQQWPSGTTTAHHRTDAAADGVSGIEFDTGHRFGLWHRHNNGHGRRRDGGGVTQAPNGIGTAVPAACSVLPTVSSIHVLVDATVLLDVYNLDKLGWEPVLEPWAVQVLYMARQPNAAAPLYRQPPRSTSPSPSAALQPALPTPMPPRQSISITTNTLLEATLSPTLISAVLAATQLAEELGRAIANPKTVTVCATIPEAVTVALAADGRSASLPCSLGLGQASFPGDDLASRPPEGTVRGGVGGEYIAYGPQLPGKPRGFPWFLSEPDALPRLWLQNHLGQPISFLTLEQRPRASFLAAVGAMGAVDGVVTHGSLAVVDSVSQAGRRFAGSHVAGLPLQYMEAPLPSTPPQQHNYHSDIKSLAKAAAFGEVTSIGINARHPLHRRTRSEVAAPNERVAQRYNESESTRAGDATTGSGSCCTRMVYFRLCDCSTWLGPISCSAAPPTRYYFSLPPATATPQAAAARAAAAVAAAPPPGLRLVCDVRPHFLCSRRLELRSNVRLRNDSGLWISVGDWAAVAGLSSDSGGSGQVLQHTLPPGGSTWLSTGLLQQSPAVLAVRTAALTAFDDDDDIPNADAHVTVVPEDSMGPNRSSGRTVLRFRSVSGSRTAGTAEHGLLKTQDATVCSSRSNVQRPWSGWSIPIDLTSMLFDAVSQGSDKYSASGGTAKRVGVARRVHCSVPSVRLPADDDAGPTCHLIVHLVPVAAPGGGGGGPVSQRPEWELVIMAPVVLRNDLPVPARFALQGYVSGGNSAAAAPAPTPTPLPAPDLRESLPALASLHLHSFPAHRLVSVACRPVGYAWSSAQQIYGLSGGGGGSGEGFVPLHPGLEQPPASGAGSGALVPCSEAALLIRPTQAGLQDLMLVLRTWQHSPTGQLRLELSCPVWIYNCTGLPVQLRPTARLVLPQGRSALVTGGAASDAPTAGSSTPPSSGFATGGGGSDVWDAAWAPPCMSLGGAPTLAGAAGPCTSQLAALQVAAGLYVAQTGRGAQVPHSGHGDFAAVTRDATSTSGGCGGVAFTTTARSSSSVRSHCSIGGHTVVSSARSLGIGGGVAAIGVGGSSSGGGGEGSGFGSTGLLAALADCGGSIEGDGGVDVCSYGGHDDRGLHHGRGLATNLSDESPRTGHNDSGGIRGVTETPASGGFDSLGPDGAATNTSPVQTLSHAPITRRTNPLQLPVMPHPSIDQMNPPRPDAKYDTSGGVPSSADYSTRHGVPFHNSSNLGRSQHGCTQPGGEAAGPPTASPPSTSLPTVCEVVSSRADSPFKLGGGEAADGRRSQALQPCMYGSMPVGVGQLELCVWHGGSGGWSPPIWPDVNGSPLYITLPCPLPDSDGGISPAASAAGAIGAGGSSRPAFHVVSRLAHVTLPTVAEGGAVRSVALHLLPRYVIHNGLSAAVQVRQQGTSHTASLGPGERRPVHWADINLPLKLQIRIQDPGWSWSGGVAVDAVDPGDLFVKIRHRNRAETQLVRVDVSLSPAGSMLLSLSHHHTDFAPYRIDNCSGEVLHVQQVGCLDQEDVIRPYACLPYTWDEHTAPQRVLVSLPGRRRLGEYELEKVGLSQSVSVVASQTGGHGLKNLLITITADGPTRVLKVIDTGVHPVGALSSTVAARTSTASPPKRRNTPNRGRGMVSSVDTAADFMGEEWQVEVTAALAGAAVSVVSDQAEVLYALAQGLHGTLLLGPAKVSTSVVLQHVRWDNCLRGALFPIVLYSPVGRSMFNTAMMLPVPAPPSAVPPTGVEAGLAVGLGAAAATAGCKGRDLSRGPQVSTAPHRNNALTLLRAPSSRSTSGFPPQHTTTATTGSPAPSSDGGGATKVHGSSSGPGRTSGFPSAPPALAGRVVVWRNRPGGVTCVQYASLTAAPLAISIEETHLREVLRLAAQFSAAATAAAAPSTAALGEDGSCKTGTQLTAPAAAQSHREQPYVPDLSLLRPASPSLPGGSHQGLGSVRGGGSSSASAYAATGGGEAFPGDRVGVFNRGHPRAGRLSGAVGPSSSSGAAPVGLAVRSHVHFANVPGPTSTEAGGREGGSRRSFSRNCAIGSDNLRHQLLNRSSKYVDRGAATAVSPTGDATGADGVPGPALRSRRIYIEELHIGEIRISASFAPGPYSGSGADVAAPAADVDDGYEMDGDGCAPHTVVGLPDVATDGDSGSGGLMDSAVRLAVSLAHLEGAWVLLRPLEMRYALMRSEALVQNVCRHYMSCAMLELIKVVGSLDIFGDVVRLLQGLGLGVWHLISMPVAGALRGDMRKFAAGLAGGVGNMVRSVTYAASNSVVKASRRARTTLANLAPEPLLQPDGGGLVNRARSTGSRSGRGPVTGTGSPGDVGDGSGGQVISYGGRASGGGGGTHGHAPTGQRDPLLSIWEGYAAILQRVATEASRLSPTGTARELLMGSLGALALPSMAVLQIVEVTAASMRAAVSPRHGHGHGYGRSGAVRPRIPRYVDPAAPLQRYCWLEAMCRLLQREVRGGAFAEEVYVGGVQISDSNFAVVTRRHLLVASPRQSPPSTEWRAAHPSDLAVSLVLPLEGLVMISTLAAAANSQRNCMPQFRPDRWGSSGGGNKAFGYGYKLTQDIGAVDGDGGSGGRVVCISHLQLEDPPLRHHHQHYRRRHALVSQTSGHGVLRLQAPAPAPPPQPLQQQAVGVAAALRAHSQSVGGASGATASGHSDPARGGGATASGTSSTGWSGHLFRLPSEGGGSLLSLRYRQAATTASLGGVAAHGTLASVVNSAQMSAAASLQGVRVHGHGFREGSSAEEEEEEEEKEEKEAQKALPPSPWLCVTTLELSTEADAARLVSLLEEVRRWYDSKRVTGGCRMIGF</sequence>
<feature type="region of interest" description="Disordered" evidence="4">
    <location>
        <begin position="5922"/>
        <end position="5944"/>
    </location>
</feature>
<feature type="compositionally biased region" description="Low complexity" evidence="4">
    <location>
        <begin position="177"/>
        <end position="195"/>
    </location>
</feature>
<feature type="region of interest" description="Disordered" evidence="4">
    <location>
        <begin position="4297"/>
        <end position="4329"/>
    </location>
</feature>
<feature type="region of interest" description="Disordered" evidence="4">
    <location>
        <begin position="5693"/>
        <end position="5743"/>
    </location>
</feature>
<feature type="region of interest" description="Disordered" evidence="4">
    <location>
        <begin position="5970"/>
        <end position="5989"/>
    </location>
</feature>
<dbReference type="Pfam" id="PF25036">
    <property type="entry name" value="VPS13_VAB"/>
    <property type="match status" value="1"/>
</dbReference>
<feature type="region of interest" description="Disordered" evidence="4">
    <location>
        <begin position="407"/>
        <end position="443"/>
    </location>
</feature>
<dbReference type="EMBL" id="BSDZ01000004">
    <property type="protein sequence ID" value="GLI59290.1"/>
    <property type="molecule type" value="Genomic_DNA"/>
</dbReference>
<feature type="compositionally biased region" description="Polar residues" evidence="4">
    <location>
        <begin position="1906"/>
        <end position="1918"/>
    </location>
</feature>
<feature type="compositionally biased region" description="Low complexity" evidence="4">
    <location>
        <begin position="3766"/>
        <end position="3783"/>
    </location>
</feature>
<evidence type="ECO:0000256" key="3">
    <source>
        <dbReference type="ARBA" id="ARBA00023055"/>
    </source>
</evidence>
<feature type="region of interest" description="Disordered" evidence="4">
    <location>
        <begin position="2791"/>
        <end position="2814"/>
    </location>
</feature>
<feature type="region of interest" description="Disordered" evidence="4">
    <location>
        <begin position="3620"/>
        <end position="3639"/>
    </location>
</feature>
<feature type="region of interest" description="Disordered" evidence="4">
    <location>
        <begin position="627"/>
        <end position="653"/>
    </location>
</feature>
<feature type="compositionally biased region" description="Pro residues" evidence="4">
    <location>
        <begin position="3482"/>
        <end position="3491"/>
    </location>
</feature>
<evidence type="ECO:0000259" key="7">
    <source>
        <dbReference type="Pfam" id="PF25037"/>
    </source>
</evidence>
<evidence type="ECO:0000259" key="6">
    <source>
        <dbReference type="Pfam" id="PF25036"/>
    </source>
</evidence>
<feature type="compositionally biased region" description="Polar residues" evidence="4">
    <location>
        <begin position="5129"/>
        <end position="5141"/>
    </location>
</feature>
<feature type="compositionally biased region" description="Gly residues" evidence="4">
    <location>
        <begin position="5851"/>
        <end position="5863"/>
    </location>
</feature>
<feature type="region of interest" description="Disordered" evidence="4">
    <location>
        <begin position="2856"/>
        <end position="2893"/>
    </location>
</feature>
<feature type="compositionally biased region" description="Polar residues" evidence="4">
    <location>
        <begin position="742"/>
        <end position="762"/>
    </location>
</feature>
<feature type="region of interest" description="Disordered" evidence="4">
    <location>
        <begin position="3746"/>
        <end position="3787"/>
    </location>
</feature>
<organism evidence="8 9">
    <name type="scientific">Volvox africanus</name>
    <dbReference type="NCBI Taxonomy" id="51714"/>
    <lineage>
        <taxon>Eukaryota</taxon>
        <taxon>Viridiplantae</taxon>
        <taxon>Chlorophyta</taxon>
        <taxon>core chlorophytes</taxon>
        <taxon>Chlorophyceae</taxon>
        <taxon>CS clade</taxon>
        <taxon>Chlamydomonadales</taxon>
        <taxon>Volvocaceae</taxon>
        <taxon>Volvox</taxon>
    </lineage>
</organism>
<feature type="region of interest" description="Disordered" evidence="4">
    <location>
        <begin position="3145"/>
        <end position="3193"/>
    </location>
</feature>
<dbReference type="InterPro" id="IPR026854">
    <property type="entry name" value="VPS13_N"/>
</dbReference>
<evidence type="ECO:0000256" key="1">
    <source>
        <dbReference type="ARBA" id="ARBA00006545"/>
    </source>
</evidence>
<feature type="region of interest" description="Disordered" evidence="4">
    <location>
        <begin position="919"/>
        <end position="943"/>
    </location>
</feature>
<feature type="region of interest" description="Disordered" evidence="4">
    <location>
        <begin position="2541"/>
        <end position="2599"/>
    </location>
</feature>
<evidence type="ECO:0000259" key="5">
    <source>
        <dbReference type="Pfam" id="PF12624"/>
    </source>
</evidence>
<feature type="compositionally biased region" description="Low complexity" evidence="4">
    <location>
        <begin position="1098"/>
        <end position="1108"/>
    </location>
</feature>
<feature type="compositionally biased region" description="Low complexity" evidence="4">
    <location>
        <begin position="5144"/>
        <end position="5163"/>
    </location>
</feature>
<feature type="compositionally biased region" description="Gly residues" evidence="4">
    <location>
        <begin position="6248"/>
        <end position="6257"/>
    </location>
</feature>
<feature type="domain" description="Vacuolar protein sorting-associated protein 13 VPS13 adaptor binding" evidence="6">
    <location>
        <begin position="5293"/>
        <end position="5444"/>
    </location>
</feature>
<feature type="region of interest" description="Disordered" evidence="4">
    <location>
        <begin position="4033"/>
        <end position="4058"/>
    </location>
</feature>
<feature type="compositionally biased region" description="Low complexity" evidence="4">
    <location>
        <begin position="3145"/>
        <end position="3174"/>
    </location>
</feature>
<comment type="caution">
    <text evidence="8">The sequence shown here is derived from an EMBL/GenBank/DDBJ whole genome shotgun (WGS) entry which is preliminary data.</text>
</comment>
<gene>
    <name evidence="8" type="ORF">VaNZ11_001143</name>
</gene>
<feature type="region of interest" description="Disordered" evidence="4">
    <location>
        <begin position="3297"/>
        <end position="3330"/>
    </location>
</feature>